<feature type="transmembrane region" description="Helical" evidence="14">
    <location>
        <begin position="219"/>
        <end position="242"/>
    </location>
</feature>
<dbReference type="PATRIC" id="fig|1365251.3.peg.1662"/>
<evidence type="ECO:0000256" key="7">
    <source>
        <dbReference type="ARBA" id="ARBA00022989"/>
    </source>
</evidence>
<comment type="function">
    <text evidence="14">Converts heme B (protoheme IX) to heme O by substitution of the vinyl group on carbon 2 of heme B porphyrin ring with a hydroxyethyl farnesyl side group.</text>
</comment>
<name>A0A167F3U1_9GAMM</name>
<dbReference type="AlphaFoldDB" id="A0A167F3U1"/>
<feature type="transmembrane region" description="Helical" evidence="14">
    <location>
        <begin position="126"/>
        <end position="144"/>
    </location>
</feature>
<protein>
    <recommendedName>
        <fullName evidence="11 14">Protoheme IX farnesyltransferase</fullName>
        <ecNumber evidence="3 14">2.5.1.141</ecNumber>
    </recommendedName>
    <alternativeName>
        <fullName evidence="12 14">Heme B farnesyltransferase</fullName>
    </alternativeName>
    <alternativeName>
        <fullName evidence="10 14">Heme O synthase</fullName>
    </alternativeName>
</protein>
<evidence type="ECO:0000313" key="15">
    <source>
        <dbReference type="EMBL" id="KZN51603.1"/>
    </source>
</evidence>
<feature type="transmembrane region" description="Helical" evidence="14">
    <location>
        <begin position="30"/>
        <end position="46"/>
    </location>
</feature>
<keyword evidence="8 14" id="KW-0350">Heme biosynthesis</keyword>
<dbReference type="EC" id="2.5.1.141" evidence="3 14"/>
<dbReference type="PANTHER" id="PTHR43448:SF7">
    <property type="entry name" value="4-HYDROXYBENZOATE SOLANESYLTRANSFERASE"/>
    <property type="match status" value="1"/>
</dbReference>
<dbReference type="CDD" id="cd13957">
    <property type="entry name" value="PT_UbiA_Cox10"/>
    <property type="match status" value="1"/>
</dbReference>
<evidence type="ECO:0000256" key="8">
    <source>
        <dbReference type="ARBA" id="ARBA00023133"/>
    </source>
</evidence>
<keyword evidence="7 14" id="KW-1133">Transmembrane helix</keyword>
<keyword evidence="5 14" id="KW-0808">Transferase</keyword>
<dbReference type="InterPro" id="IPR000537">
    <property type="entry name" value="UbiA_prenyltransferase"/>
</dbReference>
<gene>
    <name evidence="14" type="primary">cyoE</name>
    <name evidence="15" type="ORF">N476_12305</name>
</gene>
<evidence type="ECO:0000256" key="2">
    <source>
        <dbReference type="ARBA" id="ARBA00004919"/>
    </source>
</evidence>
<evidence type="ECO:0000256" key="6">
    <source>
        <dbReference type="ARBA" id="ARBA00022692"/>
    </source>
</evidence>
<feature type="transmembrane region" description="Helical" evidence="14">
    <location>
        <begin position="97"/>
        <end position="120"/>
    </location>
</feature>
<feature type="transmembrane region" description="Helical" evidence="14">
    <location>
        <begin position="151"/>
        <end position="168"/>
    </location>
</feature>
<dbReference type="GO" id="GO:0008495">
    <property type="term" value="F:protoheme IX farnesyltransferase activity"/>
    <property type="evidence" value="ECO:0007669"/>
    <property type="project" value="UniProtKB-UniRule"/>
</dbReference>
<keyword evidence="6 14" id="KW-0812">Transmembrane</keyword>
<comment type="pathway">
    <text evidence="2 14">Porphyrin-containing compound metabolism; heme O biosynthesis; heme O from protoheme: step 1/1.</text>
</comment>
<dbReference type="Gene3D" id="1.10.357.140">
    <property type="entry name" value="UbiA prenyltransferase"/>
    <property type="match status" value="1"/>
</dbReference>
<dbReference type="InterPro" id="IPR044878">
    <property type="entry name" value="UbiA_sf"/>
</dbReference>
<evidence type="ECO:0000256" key="5">
    <source>
        <dbReference type="ARBA" id="ARBA00022679"/>
    </source>
</evidence>
<comment type="caution">
    <text evidence="15">The sequence shown here is derived from an EMBL/GenBank/DDBJ whole genome shotgun (WGS) entry which is preliminary data.</text>
</comment>
<evidence type="ECO:0000256" key="9">
    <source>
        <dbReference type="ARBA" id="ARBA00023136"/>
    </source>
</evidence>
<dbReference type="Proteomes" id="UP000076503">
    <property type="component" value="Unassembled WGS sequence"/>
</dbReference>
<dbReference type="GO" id="GO:0048034">
    <property type="term" value="P:heme O biosynthetic process"/>
    <property type="evidence" value="ECO:0007669"/>
    <property type="project" value="UniProtKB-UniRule"/>
</dbReference>
<sequence>MNVELAKYTHAFEGVSKYIQPYLNICKPKVVLMLVLTAWVGIILAPESGRSIWLQLAALLGIGLVSASAAAINHILDRARDKHMVRTRHRPMVLEQLSVQQAYIFAFVIGILGCVLLLVYSNLLCTFLTVLALFGYAVVYTVFLKRSTPQNIVIGGLAGAMPPLLGWVSETNAMSAEPWLLVMIIFTWTPPHFWALAIARKQDYERANVPMLPVTHGVLFTKLCMLVYTVLLTLVCILPYLINMSGVFYLTISCFLNARFLQKVTLLYFESKSESALQVFRFSISYLLLLLCALFIDKLLF</sequence>
<feature type="transmembrane region" description="Helical" evidence="14">
    <location>
        <begin position="180"/>
        <end position="199"/>
    </location>
</feature>
<evidence type="ECO:0000256" key="4">
    <source>
        <dbReference type="ARBA" id="ARBA00022475"/>
    </source>
</evidence>
<dbReference type="EMBL" id="AUXZ01000067">
    <property type="protein sequence ID" value="KZN51603.1"/>
    <property type="molecule type" value="Genomic_DNA"/>
</dbReference>
<evidence type="ECO:0000256" key="13">
    <source>
        <dbReference type="ARBA" id="ARBA00047690"/>
    </source>
</evidence>
<dbReference type="NCBIfam" id="TIGR01473">
    <property type="entry name" value="cyoE_ctaB"/>
    <property type="match status" value="1"/>
</dbReference>
<feature type="transmembrane region" description="Helical" evidence="14">
    <location>
        <begin position="52"/>
        <end position="76"/>
    </location>
</feature>
<dbReference type="InterPro" id="IPR006369">
    <property type="entry name" value="Protohaem_IX_farnesylTrfase"/>
</dbReference>
<proteinExistence type="inferred from homology"/>
<keyword evidence="4 14" id="KW-1003">Cell membrane</keyword>
<dbReference type="Pfam" id="PF01040">
    <property type="entry name" value="UbiA"/>
    <property type="match status" value="1"/>
</dbReference>
<evidence type="ECO:0000256" key="14">
    <source>
        <dbReference type="HAMAP-Rule" id="MF_00154"/>
    </source>
</evidence>
<evidence type="ECO:0000256" key="11">
    <source>
        <dbReference type="ARBA" id="ARBA00040810"/>
    </source>
</evidence>
<reference evidence="15 16" key="1">
    <citation type="submission" date="2013-07" db="EMBL/GenBank/DDBJ databases">
        <title>Comparative Genomic and Metabolomic Analysis of Twelve Strains of Pseudoalteromonas luteoviolacea.</title>
        <authorList>
            <person name="Vynne N.G."/>
            <person name="Mansson M."/>
            <person name="Gram L."/>
        </authorList>
    </citation>
    <scope>NUCLEOTIDE SEQUENCE [LARGE SCALE GENOMIC DNA]</scope>
    <source>
        <strain evidence="15 16">H33</strain>
    </source>
</reference>
<comment type="catalytic activity">
    <reaction evidence="13 14">
        <text>heme b + (2E,6E)-farnesyl diphosphate + H2O = Fe(II)-heme o + diphosphate</text>
        <dbReference type="Rhea" id="RHEA:28070"/>
        <dbReference type="ChEBI" id="CHEBI:15377"/>
        <dbReference type="ChEBI" id="CHEBI:33019"/>
        <dbReference type="ChEBI" id="CHEBI:60344"/>
        <dbReference type="ChEBI" id="CHEBI:60530"/>
        <dbReference type="ChEBI" id="CHEBI:175763"/>
        <dbReference type="EC" id="2.5.1.141"/>
    </reaction>
</comment>
<dbReference type="GO" id="GO:0005886">
    <property type="term" value="C:plasma membrane"/>
    <property type="evidence" value="ECO:0007669"/>
    <property type="project" value="UniProtKB-SubCell"/>
</dbReference>
<keyword evidence="9 14" id="KW-0472">Membrane</keyword>
<evidence type="ECO:0000256" key="1">
    <source>
        <dbReference type="ARBA" id="ARBA00004651"/>
    </source>
</evidence>
<dbReference type="OrthoDB" id="9814417at2"/>
<dbReference type="UniPathway" id="UPA00834">
    <property type="reaction ID" value="UER00712"/>
</dbReference>
<accession>A0A167F3U1</accession>
<evidence type="ECO:0000256" key="10">
    <source>
        <dbReference type="ARBA" id="ARBA00030253"/>
    </source>
</evidence>
<comment type="miscellaneous">
    <text evidence="14">Carbon 2 of the heme B porphyrin ring is defined according to the Fischer nomenclature.</text>
</comment>
<feature type="transmembrane region" description="Helical" evidence="14">
    <location>
        <begin position="276"/>
        <end position="296"/>
    </location>
</feature>
<comment type="similarity">
    <text evidence="14">Belongs to the UbiA prenyltransferase family. Protoheme IX farnesyltransferase subfamily.</text>
</comment>
<comment type="subcellular location">
    <subcellularLocation>
        <location evidence="1 14">Cell membrane</location>
        <topology evidence="1 14">Multi-pass membrane protein</topology>
    </subcellularLocation>
</comment>
<dbReference type="PANTHER" id="PTHR43448">
    <property type="entry name" value="PROTOHEME IX FARNESYLTRANSFERASE, MITOCHONDRIAL"/>
    <property type="match status" value="1"/>
</dbReference>
<evidence type="ECO:0000313" key="16">
    <source>
        <dbReference type="Proteomes" id="UP000076503"/>
    </source>
</evidence>
<evidence type="ECO:0000256" key="3">
    <source>
        <dbReference type="ARBA" id="ARBA00012292"/>
    </source>
</evidence>
<evidence type="ECO:0000256" key="12">
    <source>
        <dbReference type="ARBA" id="ARBA00042475"/>
    </source>
</evidence>
<dbReference type="NCBIfam" id="NF003349">
    <property type="entry name" value="PRK04375.1-2"/>
    <property type="match status" value="1"/>
</dbReference>
<dbReference type="RefSeq" id="WP_081216402.1">
    <property type="nucleotide sequence ID" value="NZ_AUXZ01000067.1"/>
</dbReference>
<dbReference type="HAMAP" id="MF_00154">
    <property type="entry name" value="CyoE_CtaB"/>
    <property type="match status" value="1"/>
</dbReference>
<organism evidence="15 16">
    <name type="scientific">Pseudoalteromonas luteoviolacea H33</name>
    <dbReference type="NCBI Taxonomy" id="1365251"/>
    <lineage>
        <taxon>Bacteria</taxon>
        <taxon>Pseudomonadati</taxon>
        <taxon>Pseudomonadota</taxon>
        <taxon>Gammaproteobacteria</taxon>
        <taxon>Alteromonadales</taxon>
        <taxon>Pseudoalteromonadaceae</taxon>
        <taxon>Pseudoalteromonas</taxon>
    </lineage>
</organism>